<feature type="compositionally biased region" description="Basic and acidic residues" evidence="1">
    <location>
        <begin position="12"/>
        <end position="28"/>
    </location>
</feature>
<feature type="region of interest" description="Disordered" evidence="1">
    <location>
        <begin position="1"/>
        <end position="47"/>
    </location>
</feature>
<gene>
    <name evidence="2" type="ORF">rCG_38510</name>
</gene>
<feature type="region of interest" description="Disordered" evidence="1">
    <location>
        <begin position="72"/>
        <end position="93"/>
    </location>
</feature>
<evidence type="ECO:0000256" key="1">
    <source>
        <dbReference type="SAM" id="MobiDB-lite"/>
    </source>
</evidence>
<evidence type="ECO:0000313" key="2">
    <source>
        <dbReference type="EMBL" id="EDL88777.1"/>
    </source>
</evidence>
<dbReference type="AlphaFoldDB" id="A6KM69"/>
<organism evidence="2 3">
    <name type="scientific">Rattus norvegicus</name>
    <name type="common">Rat</name>
    <dbReference type="NCBI Taxonomy" id="10116"/>
    <lineage>
        <taxon>Eukaryota</taxon>
        <taxon>Metazoa</taxon>
        <taxon>Chordata</taxon>
        <taxon>Craniata</taxon>
        <taxon>Vertebrata</taxon>
        <taxon>Euteleostomi</taxon>
        <taxon>Mammalia</taxon>
        <taxon>Eutheria</taxon>
        <taxon>Euarchontoglires</taxon>
        <taxon>Glires</taxon>
        <taxon>Rodentia</taxon>
        <taxon>Myomorpha</taxon>
        <taxon>Muroidea</taxon>
        <taxon>Muridae</taxon>
        <taxon>Murinae</taxon>
        <taxon>Rattus</taxon>
    </lineage>
</organism>
<protein>
    <submittedName>
        <fullName evidence="2">RCG38510</fullName>
    </submittedName>
</protein>
<evidence type="ECO:0000313" key="3">
    <source>
        <dbReference type="Proteomes" id="UP000234681"/>
    </source>
</evidence>
<name>A6KM69_RAT</name>
<reference evidence="3" key="1">
    <citation type="submission" date="2005-09" db="EMBL/GenBank/DDBJ databases">
        <authorList>
            <person name="Mural R.J."/>
            <person name="Li P.W."/>
            <person name="Adams M.D."/>
            <person name="Amanatides P.G."/>
            <person name="Baden-Tillson H."/>
            <person name="Barnstead M."/>
            <person name="Chin S.H."/>
            <person name="Dew I."/>
            <person name="Evans C.A."/>
            <person name="Ferriera S."/>
            <person name="Flanigan M."/>
            <person name="Fosler C."/>
            <person name="Glodek A."/>
            <person name="Gu Z."/>
            <person name="Holt R.A."/>
            <person name="Jennings D."/>
            <person name="Kraft C.L."/>
            <person name="Lu F."/>
            <person name="Nguyen T."/>
            <person name="Nusskern D.R."/>
            <person name="Pfannkoch C.M."/>
            <person name="Sitter C."/>
            <person name="Sutton G.G."/>
            <person name="Venter J.C."/>
            <person name="Wang Z."/>
            <person name="Woodage T."/>
            <person name="Zheng X.H."/>
            <person name="Zhong F."/>
        </authorList>
    </citation>
    <scope>NUCLEOTIDE SEQUENCE [LARGE SCALE GENOMIC DNA]</scope>
    <source>
        <strain>BN</strain>
        <strain evidence="3">Sprague-Dawley</strain>
    </source>
</reference>
<accession>A6KM69</accession>
<dbReference type="Proteomes" id="UP000234681">
    <property type="component" value="Chromosome 3"/>
</dbReference>
<proteinExistence type="predicted"/>
<sequence>MSHPRLVQVRRATQDTRTHQLQSAERKKCAAAGARAHESRTLLSGQQQAWASLGPTAERDSQAQVLRPPPVQCRMEPIPASDGDLTITDTRPEQGERTLNLWQKQWMEKGAHCP</sequence>
<dbReference type="EMBL" id="CH474066">
    <property type="protein sequence ID" value="EDL88777.1"/>
    <property type="molecule type" value="Genomic_DNA"/>
</dbReference>